<dbReference type="GO" id="GO:0004316">
    <property type="term" value="F:3-oxoacyl-[acyl-carrier-protein] reductase (NADPH) activity"/>
    <property type="evidence" value="ECO:0007669"/>
    <property type="project" value="UniProtKB-EC"/>
</dbReference>
<keyword evidence="4" id="KW-1185">Reference proteome</keyword>
<dbReference type="SUPFAM" id="SSF51735">
    <property type="entry name" value="NAD(P)-binding Rossmann-fold domains"/>
    <property type="match status" value="1"/>
</dbReference>
<organism evidence="3 4">
    <name type="scientific">Bordetella ansorpii</name>
    <dbReference type="NCBI Taxonomy" id="288768"/>
    <lineage>
        <taxon>Bacteria</taxon>
        <taxon>Pseudomonadati</taxon>
        <taxon>Pseudomonadota</taxon>
        <taxon>Betaproteobacteria</taxon>
        <taxon>Burkholderiales</taxon>
        <taxon>Alcaligenaceae</taxon>
        <taxon>Bordetella</taxon>
    </lineage>
</organism>
<evidence type="ECO:0000256" key="1">
    <source>
        <dbReference type="ARBA" id="ARBA00006484"/>
    </source>
</evidence>
<name>A0A157SB93_9BORD</name>
<dbReference type="AlphaFoldDB" id="A0A157SB93"/>
<dbReference type="InterPro" id="IPR002347">
    <property type="entry name" value="SDR_fam"/>
</dbReference>
<evidence type="ECO:0000313" key="4">
    <source>
        <dbReference type="Proteomes" id="UP000076848"/>
    </source>
</evidence>
<dbReference type="FunFam" id="3.40.50.720:FF:000084">
    <property type="entry name" value="Short-chain dehydrogenase reductase"/>
    <property type="match status" value="1"/>
</dbReference>
<dbReference type="Pfam" id="PF13561">
    <property type="entry name" value="adh_short_C2"/>
    <property type="match status" value="1"/>
</dbReference>
<dbReference type="EMBL" id="FKIF01000002">
    <property type="protein sequence ID" value="SAI67659.1"/>
    <property type="molecule type" value="Genomic_DNA"/>
</dbReference>
<dbReference type="PRINTS" id="PR00080">
    <property type="entry name" value="SDRFAMILY"/>
</dbReference>
<dbReference type="PRINTS" id="PR00081">
    <property type="entry name" value="GDHRDH"/>
</dbReference>
<gene>
    <name evidence="3" type="primary">fabG_13</name>
    <name evidence="3" type="ORF">SAMEA3906486_01639</name>
</gene>
<dbReference type="RefSeq" id="WP_066125496.1">
    <property type="nucleotide sequence ID" value="NZ_FKIF01000002.1"/>
</dbReference>
<dbReference type="InterPro" id="IPR036291">
    <property type="entry name" value="NAD(P)-bd_dom_sf"/>
</dbReference>
<protein>
    <submittedName>
        <fullName evidence="3">Short-chain dehydrogenase</fullName>
        <ecNumber evidence="3">1.1.1.100</ecNumber>
    </submittedName>
</protein>
<evidence type="ECO:0000256" key="2">
    <source>
        <dbReference type="ARBA" id="ARBA00023002"/>
    </source>
</evidence>
<proteinExistence type="inferred from homology"/>
<dbReference type="OrthoDB" id="9803333at2"/>
<reference evidence="3 4" key="1">
    <citation type="submission" date="2016-04" db="EMBL/GenBank/DDBJ databases">
        <authorList>
            <consortium name="Pathogen Informatics"/>
        </authorList>
    </citation>
    <scope>NUCLEOTIDE SEQUENCE [LARGE SCALE GENOMIC DNA]</scope>
    <source>
        <strain evidence="3 4">H050680373</strain>
    </source>
</reference>
<dbReference type="Proteomes" id="UP000076848">
    <property type="component" value="Unassembled WGS sequence"/>
</dbReference>
<dbReference type="EC" id="1.1.1.100" evidence="3"/>
<sequence>MDKTLAGKVALVTGGSRGLGAATALALAERGADVAISYAASAEKAQAVAEALRAKGVRAAAIQSDQEDPSAARPLIDAVIAQFGKLDILVNNAAIAVQGKATDDPGLDTDGLDRQWRINVLGVVATTRAAAQRISDDGRIVFIGSGLGSRVPFPGVADYAGTKAAIVGYAKGVGRDLGPRRITVNVVQPGIMPTDMAAAVAGNLPDAIMDLHAIRRIATVEEVAAAVCFLAGPDTGYITGGVLDVSGGFHI</sequence>
<dbReference type="Gene3D" id="3.40.50.720">
    <property type="entry name" value="NAD(P)-binding Rossmann-like Domain"/>
    <property type="match status" value="1"/>
</dbReference>
<evidence type="ECO:0000313" key="3">
    <source>
        <dbReference type="EMBL" id="SAI67659.1"/>
    </source>
</evidence>
<accession>A0A157SB93</accession>
<keyword evidence="2 3" id="KW-0560">Oxidoreductase</keyword>
<dbReference type="PANTHER" id="PTHR42760:SF133">
    <property type="entry name" value="3-OXOACYL-[ACYL-CARRIER-PROTEIN] REDUCTASE"/>
    <property type="match status" value="1"/>
</dbReference>
<dbReference type="PANTHER" id="PTHR42760">
    <property type="entry name" value="SHORT-CHAIN DEHYDROGENASES/REDUCTASES FAMILY MEMBER"/>
    <property type="match status" value="1"/>
</dbReference>
<dbReference type="STRING" id="288768.SAMEA3906486_01639"/>
<comment type="similarity">
    <text evidence="1">Belongs to the short-chain dehydrogenases/reductases (SDR) family.</text>
</comment>